<organism evidence="2 3">
    <name type="scientific">Candidatus Endobugula sertula</name>
    <name type="common">Bugula neritina bacterial symbiont</name>
    <dbReference type="NCBI Taxonomy" id="62101"/>
    <lineage>
        <taxon>Bacteria</taxon>
        <taxon>Pseudomonadati</taxon>
        <taxon>Pseudomonadota</taxon>
        <taxon>Gammaproteobacteria</taxon>
        <taxon>Cellvibrionales</taxon>
        <taxon>Cellvibrionaceae</taxon>
        <taxon>Candidatus Endobugula</taxon>
    </lineage>
</organism>
<evidence type="ECO:0000259" key="1">
    <source>
        <dbReference type="Pfam" id="PF19837"/>
    </source>
</evidence>
<reference evidence="2 3" key="1">
    <citation type="journal article" date="2016" name="Appl. Environ. Microbiol.">
        <title>Lack of Overt Genome Reduction in the Bryostatin-Producing Bryozoan Symbiont "Candidatus Endobugula sertula".</title>
        <authorList>
            <person name="Miller I.J."/>
            <person name="Vanee N."/>
            <person name="Fong S.S."/>
            <person name="Lim-Fong G.E."/>
            <person name="Kwan J.C."/>
        </authorList>
    </citation>
    <scope>NUCLEOTIDE SEQUENCE [LARGE SCALE GENOMIC DNA]</scope>
    <source>
        <strain evidence="2">AB1-4</strain>
    </source>
</reference>
<protein>
    <recommendedName>
        <fullName evidence="1">DUF6316 domain-containing protein</fullName>
    </recommendedName>
</protein>
<dbReference type="InterPro" id="IPR045630">
    <property type="entry name" value="DUF6316"/>
</dbReference>
<accession>A0A1D2QMD3</accession>
<dbReference type="Pfam" id="PF19837">
    <property type="entry name" value="DUF6316"/>
    <property type="match status" value="1"/>
</dbReference>
<dbReference type="EMBL" id="MDLC01000055">
    <property type="protein sequence ID" value="ODS22739.1"/>
    <property type="molecule type" value="Genomic_DNA"/>
</dbReference>
<gene>
    <name evidence="2" type="ORF">AB835_12560</name>
</gene>
<feature type="domain" description="DUF6316" evidence="1">
    <location>
        <begin position="2"/>
        <end position="44"/>
    </location>
</feature>
<comment type="caution">
    <text evidence="2">The sequence shown here is derived from an EMBL/GenBank/DDBJ whole genome shotgun (WGS) entry which is preliminary data.</text>
</comment>
<proteinExistence type="predicted"/>
<dbReference type="AlphaFoldDB" id="A0A1D2QMD3"/>
<sequence length="63" mass="7274">MPYRSDRIFSQCGYWYFRTREGMDIGPFDNRGEAVLGAKGFISFLEESQPDIVNRVTRYMGAA</sequence>
<name>A0A1D2QMD3_9GAMM</name>
<evidence type="ECO:0000313" key="2">
    <source>
        <dbReference type="EMBL" id="ODS22739.1"/>
    </source>
</evidence>
<evidence type="ECO:0000313" key="3">
    <source>
        <dbReference type="Proteomes" id="UP000242502"/>
    </source>
</evidence>
<dbReference type="Proteomes" id="UP000242502">
    <property type="component" value="Unassembled WGS sequence"/>
</dbReference>